<feature type="domain" description="Ion transport" evidence="7">
    <location>
        <begin position="117"/>
        <end position="364"/>
    </location>
</feature>
<protein>
    <submittedName>
        <fullName evidence="8">CACNA1F protein</fullName>
    </submittedName>
</protein>
<dbReference type="InterPro" id="IPR043203">
    <property type="entry name" value="VGCC_Ca_Na"/>
</dbReference>
<feature type="region of interest" description="Disordered" evidence="5">
    <location>
        <begin position="1"/>
        <end position="66"/>
    </location>
</feature>
<keyword evidence="4 6" id="KW-0472">Membrane</keyword>
<evidence type="ECO:0000256" key="6">
    <source>
        <dbReference type="SAM" id="Phobius"/>
    </source>
</evidence>
<evidence type="ECO:0000256" key="2">
    <source>
        <dbReference type="ARBA" id="ARBA00022692"/>
    </source>
</evidence>
<evidence type="ECO:0000313" key="9">
    <source>
        <dbReference type="Proteomes" id="UP000604046"/>
    </source>
</evidence>
<name>A0A812LAS8_9DINO</name>
<keyword evidence="9" id="KW-1185">Reference proteome</keyword>
<dbReference type="EMBL" id="CAJNDS010000924">
    <property type="protein sequence ID" value="CAE7240952.1"/>
    <property type="molecule type" value="Genomic_DNA"/>
</dbReference>
<feature type="transmembrane region" description="Helical" evidence="6">
    <location>
        <begin position="152"/>
        <end position="174"/>
    </location>
</feature>
<organism evidence="8 9">
    <name type="scientific">Symbiodinium natans</name>
    <dbReference type="NCBI Taxonomy" id="878477"/>
    <lineage>
        <taxon>Eukaryota</taxon>
        <taxon>Sar</taxon>
        <taxon>Alveolata</taxon>
        <taxon>Dinophyceae</taxon>
        <taxon>Suessiales</taxon>
        <taxon>Symbiodiniaceae</taxon>
        <taxon>Symbiodinium</taxon>
    </lineage>
</organism>
<evidence type="ECO:0000259" key="7">
    <source>
        <dbReference type="Pfam" id="PF00520"/>
    </source>
</evidence>
<dbReference type="Gene3D" id="1.10.238.10">
    <property type="entry name" value="EF-hand"/>
    <property type="match status" value="1"/>
</dbReference>
<evidence type="ECO:0000256" key="4">
    <source>
        <dbReference type="ARBA" id="ARBA00023136"/>
    </source>
</evidence>
<gene>
    <name evidence="8" type="primary">CACNA1F</name>
    <name evidence="8" type="ORF">SNAT2548_LOCUS10837</name>
</gene>
<dbReference type="Pfam" id="PF00520">
    <property type="entry name" value="Ion_trans"/>
    <property type="match status" value="1"/>
</dbReference>
<comment type="subcellular location">
    <subcellularLocation>
        <location evidence="1">Membrane</location>
        <topology evidence="1">Multi-pass membrane protein</topology>
    </subcellularLocation>
</comment>
<evidence type="ECO:0000313" key="8">
    <source>
        <dbReference type="EMBL" id="CAE7240952.1"/>
    </source>
</evidence>
<dbReference type="InterPro" id="IPR027359">
    <property type="entry name" value="Volt_channel_dom_sf"/>
</dbReference>
<dbReference type="InterPro" id="IPR011992">
    <property type="entry name" value="EF-hand-dom_pair"/>
</dbReference>
<comment type="caution">
    <text evidence="8">The sequence shown here is derived from an EMBL/GenBank/DDBJ whole genome shotgun (WGS) entry which is preliminary data.</text>
</comment>
<keyword evidence="2 6" id="KW-0812">Transmembrane</keyword>
<dbReference type="Gene3D" id="1.10.287.70">
    <property type="match status" value="1"/>
</dbReference>
<dbReference type="PANTHER" id="PTHR10037:SF62">
    <property type="entry name" value="SODIUM CHANNEL PROTEIN 60E"/>
    <property type="match status" value="1"/>
</dbReference>
<feature type="transmembrane region" description="Helical" evidence="6">
    <location>
        <begin position="341"/>
        <end position="361"/>
    </location>
</feature>
<keyword evidence="3 6" id="KW-1133">Transmembrane helix</keyword>
<evidence type="ECO:0000256" key="3">
    <source>
        <dbReference type="ARBA" id="ARBA00022989"/>
    </source>
</evidence>
<dbReference type="OrthoDB" id="416585at2759"/>
<feature type="transmembrane region" description="Helical" evidence="6">
    <location>
        <begin position="262"/>
        <end position="280"/>
    </location>
</feature>
<evidence type="ECO:0000256" key="1">
    <source>
        <dbReference type="ARBA" id="ARBA00004141"/>
    </source>
</evidence>
<accession>A0A812LAS8</accession>
<proteinExistence type="predicted"/>
<dbReference type="GO" id="GO:0001518">
    <property type="term" value="C:voltage-gated sodium channel complex"/>
    <property type="evidence" value="ECO:0007669"/>
    <property type="project" value="TreeGrafter"/>
</dbReference>
<feature type="transmembrane region" description="Helical" evidence="6">
    <location>
        <begin position="121"/>
        <end position="140"/>
    </location>
</feature>
<dbReference type="AlphaFoldDB" id="A0A812LAS8"/>
<dbReference type="SUPFAM" id="SSF47473">
    <property type="entry name" value="EF-hand"/>
    <property type="match status" value="1"/>
</dbReference>
<dbReference type="Proteomes" id="UP000604046">
    <property type="component" value="Unassembled WGS sequence"/>
</dbReference>
<dbReference type="GO" id="GO:0005248">
    <property type="term" value="F:voltage-gated sodium channel activity"/>
    <property type="evidence" value="ECO:0007669"/>
    <property type="project" value="TreeGrafter"/>
</dbReference>
<dbReference type="SUPFAM" id="SSF81324">
    <property type="entry name" value="Voltage-gated potassium channels"/>
    <property type="match status" value="1"/>
</dbReference>
<dbReference type="Gene3D" id="1.20.120.350">
    <property type="entry name" value="Voltage-gated potassium channels. Chain C"/>
    <property type="match status" value="1"/>
</dbReference>
<dbReference type="InterPro" id="IPR005821">
    <property type="entry name" value="Ion_trans_dom"/>
</dbReference>
<dbReference type="PANTHER" id="PTHR10037">
    <property type="entry name" value="VOLTAGE-GATED CATION CHANNEL CALCIUM AND SODIUM"/>
    <property type="match status" value="1"/>
</dbReference>
<evidence type="ECO:0000256" key="5">
    <source>
        <dbReference type="SAM" id="MobiDB-lite"/>
    </source>
</evidence>
<reference evidence="8" key="1">
    <citation type="submission" date="2021-02" db="EMBL/GenBank/DDBJ databases">
        <authorList>
            <person name="Dougan E. K."/>
            <person name="Rhodes N."/>
            <person name="Thang M."/>
            <person name="Chan C."/>
        </authorList>
    </citation>
    <scope>NUCLEOTIDE SEQUENCE</scope>
</reference>
<sequence>MAHEPIAAALRSSTEDHELDSQQTAAEVQGDEDTPLSSPVDPAAECGSSRQCARTSQRRTRRASRVSYDEALEQAARVHFERTASQAVMPKKDEQTDTQSGLLQTLQQQAELIASSPRFDFFFLLVIISNSVLLGVQLEISSLAGTAETQAGFLVANFVYAVLFTFEIGVRIVAYGLKKYLCGQGWAWGWLDVIVVVSSWVELAAELATQSGGDGEASSNLRIFRIFRVTRLLQTVRSLRVIRFLSALRTLVYSMVGATKSLFWILLLLGLVLYIFSILFTDAAGHYIRTNPNSTHVDDLDHYFGTVTTSMSTLYRSVLAGVDWHEPADSLYPVGAEWVQLFNFFIALAVLALLNVMTGVFSSSAIRAAEQNHDVMMQNRTALRDAAAHLFQKMDMSGFGTITITEFEAVYNDEDMKAFLESLEISATDAWTLFNSLNLDGNHVLTLEEFTEGCLLLRGNARSVDVFALKQQNKKIREQVSNLTKLHQEMHELLLERGGVVTRWPSLPHGKLETIET</sequence>